<reference evidence="9 11" key="1">
    <citation type="submission" date="2015-09" db="EMBL/GenBank/DDBJ databases">
        <authorList>
            <consortium name="Pathogen Informatics"/>
        </authorList>
    </citation>
    <scope>NUCLEOTIDE SEQUENCE [LARGE SCALE GENOMIC DNA]</scope>
    <source>
        <strain evidence="9 11">2789STDY5608850</strain>
    </source>
</reference>
<feature type="domain" description="ABC transmembrane type-1" evidence="8">
    <location>
        <begin position="82"/>
        <end position="272"/>
    </location>
</feature>
<keyword evidence="5 7" id="KW-1133">Transmembrane helix</keyword>
<dbReference type="Proteomes" id="UP000261257">
    <property type="component" value="Unassembled WGS sequence"/>
</dbReference>
<dbReference type="PANTHER" id="PTHR43744">
    <property type="entry name" value="ABC TRANSPORTER PERMEASE PROTEIN MG189-RELATED-RELATED"/>
    <property type="match status" value="1"/>
</dbReference>
<feature type="transmembrane region" description="Helical" evidence="7">
    <location>
        <begin position="153"/>
        <end position="172"/>
    </location>
</feature>
<comment type="subcellular location">
    <subcellularLocation>
        <location evidence="1 7">Cell membrane</location>
        <topology evidence="1 7">Multi-pass membrane protein</topology>
    </subcellularLocation>
</comment>
<dbReference type="SUPFAM" id="SSF161098">
    <property type="entry name" value="MetI-like"/>
    <property type="match status" value="1"/>
</dbReference>
<feature type="transmembrane region" description="Helical" evidence="7">
    <location>
        <begin position="21"/>
        <end position="43"/>
    </location>
</feature>
<feature type="transmembrane region" description="Helical" evidence="7">
    <location>
        <begin position="193"/>
        <end position="215"/>
    </location>
</feature>
<feature type="transmembrane region" description="Helical" evidence="7">
    <location>
        <begin position="251"/>
        <end position="272"/>
    </location>
</feature>
<reference evidence="10 12" key="2">
    <citation type="submission" date="2018-08" db="EMBL/GenBank/DDBJ databases">
        <title>A genome reference for cultivated species of the human gut microbiota.</title>
        <authorList>
            <person name="Zou Y."/>
            <person name="Xue W."/>
            <person name="Luo G."/>
        </authorList>
    </citation>
    <scope>NUCLEOTIDE SEQUENCE [LARGE SCALE GENOMIC DNA]</scope>
    <source>
        <strain evidence="10 12">TF05-11AC</strain>
    </source>
</reference>
<dbReference type="InterPro" id="IPR000515">
    <property type="entry name" value="MetI-like"/>
</dbReference>
<dbReference type="Proteomes" id="UP000095651">
    <property type="component" value="Unassembled WGS sequence"/>
</dbReference>
<dbReference type="RefSeq" id="WP_055653372.1">
    <property type="nucleotide sequence ID" value="NZ_CABIXC010000002.1"/>
</dbReference>
<protein>
    <submittedName>
        <fullName evidence="9">Binding-protein-dependent transport system inner membrane protein</fullName>
    </submittedName>
    <submittedName>
        <fullName evidence="10">Carbohydrate ABC transporter permease</fullName>
    </submittedName>
</protein>
<keyword evidence="6 7" id="KW-0472">Membrane</keyword>
<dbReference type="PROSITE" id="PS50928">
    <property type="entry name" value="ABC_TM1"/>
    <property type="match status" value="1"/>
</dbReference>
<feature type="transmembrane region" description="Helical" evidence="7">
    <location>
        <begin position="117"/>
        <end position="141"/>
    </location>
</feature>
<dbReference type="AlphaFoldDB" id="A0A173ZUN2"/>
<name>A0A173ZUN2_9FIRM</name>
<accession>A0A173ZUN2</accession>
<keyword evidence="4 7" id="KW-0812">Transmembrane</keyword>
<organism evidence="9 11">
    <name type="scientific">Hungatella hathewayi</name>
    <dbReference type="NCBI Taxonomy" id="154046"/>
    <lineage>
        <taxon>Bacteria</taxon>
        <taxon>Bacillati</taxon>
        <taxon>Bacillota</taxon>
        <taxon>Clostridia</taxon>
        <taxon>Lachnospirales</taxon>
        <taxon>Lachnospiraceae</taxon>
        <taxon>Hungatella</taxon>
    </lineage>
</organism>
<evidence type="ECO:0000313" key="11">
    <source>
        <dbReference type="Proteomes" id="UP000095651"/>
    </source>
</evidence>
<dbReference type="EMBL" id="QSSQ01000003">
    <property type="protein sequence ID" value="RGM07512.1"/>
    <property type="molecule type" value="Genomic_DNA"/>
</dbReference>
<keyword evidence="3" id="KW-1003">Cell membrane</keyword>
<dbReference type="InterPro" id="IPR035906">
    <property type="entry name" value="MetI-like_sf"/>
</dbReference>
<evidence type="ECO:0000256" key="7">
    <source>
        <dbReference type="RuleBase" id="RU363032"/>
    </source>
</evidence>
<evidence type="ECO:0000259" key="8">
    <source>
        <dbReference type="PROSITE" id="PS50928"/>
    </source>
</evidence>
<sequence length="287" mass="32740">MEKLKAKEKDRRIKRSTIEVAAEYLIIAILALAFIVPFIWLILSSFKTSQDLFRTPPKWLPETWTIGNYIQGFTGFPFLKYLGNTLFIIVFNVIGGLFSNSLVAYGFSRIKWKGRNAVFYLVLMTMVLPFQVTMIPLFLMFQKLGWIGTFLPLIVPSFFGNAFFIFLLRQFLIGVPYDISESAKIDGASEFTIFYRIIIPLAKPALTTVAIFTFMNCWNDFIGPLVFLTDNKLYTLSIGIQQLMSTNDPRWPLVIAVGVSMTLPMLAIFFILQKYFIEGISFSGIKG</sequence>
<evidence type="ECO:0000313" key="12">
    <source>
        <dbReference type="Proteomes" id="UP000261257"/>
    </source>
</evidence>
<evidence type="ECO:0000313" key="9">
    <source>
        <dbReference type="EMBL" id="CUN79944.1"/>
    </source>
</evidence>
<dbReference type="Pfam" id="PF00528">
    <property type="entry name" value="BPD_transp_1"/>
    <property type="match status" value="1"/>
</dbReference>
<evidence type="ECO:0000256" key="3">
    <source>
        <dbReference type="ARBA" id="ARBA00022475"/>
    </source>
</evidence>
<proteinExistence type="inferred from homology"/>
<feature type="transmembrane region" description="Helical" evidence="7">
    <location>
        <begin position="86"/>
        <end position="105"/>
    </location>
</feature>
<gene>
    <name evidence="9" type="primary">ycjP_26</name>
    <name evidence="10" type="ORF">DXC39_07310</name>
    <name evidence="9" type="ORF">ERS852407_01124</name>
</gene>
<evidence type="ECO:0000256" key="5">
    <source>
        <dbReference type="ARBA" id="ARBA00022989"/>
    </source>
</evidence>
<dbReference type="GO" id="GO:0055085">
    <property type="term" value="P:transmembrane transport"/>
    <property type="evidence" value="ECO:0007669"/>
    <property type="project" value="InterPro"/>
</dbReference>
<evidence type="ECO:0000256" key="4">
    <source>
        <dbReference type="ARBA" id="ARBA00022692"/>
    </source>
</evidence>
<dbReference type="Gene3D" id="1.10.3720.10">
    <property type="entry name" value="MetI-like"/>
    <property type="match status" value="1"/>
</dbReference>
<comment type="similarity">
    <text evidence="7">Belongs to the binding-protein-dependent transport system permease family.</text>
</comment>
<dbReference type="PANTHER" id="PTHR43744:SF6">
    <property type="entry name" value="ABC TRANSPORTER PERMEASE PROTEIN YESQ-RELATED"/>
    <property type="match status" value="1"/>
</dbReference>
<keyword evidence="2 7" id="KW-0813">Transport</keyword>
<evidence type="ECO:0000313" key="10">
    <source>
        <dbReference type="EMBL" id="RGM07512.1"/>
    </source>
</evidence>
<evidence type="ECO:0000256" key="1">
    <source>
        <dbReference type="ARBA" id="ARBA00004651"/>
    </source>
</evidence>
<dbReference type="EMBL" id="CYZE01000002">
    <property type="protein sequence ID" value="CUN79944.1"/>
    <property type="molecule type" value="Genomic_DNA"/>
</dbReference>
<dbReference type="GO" id="GO:0005886">
    <property type="term" value="C:plasma membrane"/>
    <property type="evidence" value="ECO:0007669"/>
    <property type="project" value="UniProtKB-SubCell"/>
</dbReference>
<evidence type="ECO:0000256" key="2">
    <source>
        <dbReference type="ARBA" id="ARBA00022448"/>
    </source>
</evidence>
<dbReference type="CDD" id="cd06261">
    <property type="entry name" value="TM_PBP2"/>
    <property type="match status" value="1"/>
</dbReference>
<evidence type="ECO:0000256" key="6">
    <source>
        <dbReference type="ARBA" id="ARBA00023136"/>
    </source>
</evidence>